<proteinExistence type="predicted"/>
<organism evidence="2 3">
    <name type="scientific">Brassica napus</name>
    <name type="common">Rape</name>
    <dbReference type="NCBI Taxonomy" id="3708"/>
    <lineage>
        <taxon>Eukaryota</taxon>
        <taxon>Viridiplantae</taxon>
        <taxon>Streptophyta</taxon>
        <taxon>Embryophyta</taxon>
        <taxon>Tracheophyta</taxon>
        <taxon>Spermatophyta</taxon>
        <taxon>Magnoliopsida</taxon>
        <taxon>eudicotyledons</taxon>
        <taxon>Gunneridae</taxon>
        <taxon>Pentapetalae</taxon>
        <taxon>rosids</taxon>
        <taxon>malvids</taxon>
        <taxon>Brassicales</taxon>
        <taxon>Brassicaceae</taxon>
        <taxon>Brassiceae</taxon>
        <taxon>Brassica</taxon>
    </lineage>
</organism>
<accession>A0ABQ7WZY1</accession>
<evidence type="ECO:0000313" key="3">
    <source>
        <dbReference type="Proteomes" id="UP000824890"/>
    </source>
</evidence>
<gene>
    <name evidence="2" type="ORF">HID58_092065</name>
</gene>
<reference evidence="2 3" key="1">
    <citation type="submission" date="2021-05" db="EMBL/GenBank/DDBJ databases">
        <title>Genome Assembly of Synthetic Allotetraploid Brassica napus Reveals Homoeologous Exchanges between Subgenomes.</title>
        <authorList>
            <person name="Davis J.T."/>
        </authorList>
    </citation>
    <scope>NUCLEOTIDE SEQUENCE [LARGE SCALE GENOMIC DNA]</scope>
    <source>
        <strain evidence="3">cv. Da-Ae</strain>
        <tissue evidence="2">Seedling</tissue>
    </source>
</reference>
<evidence type="ECO:0000256" key="1">
    <source>
        <dbReference type="SAM" id="MobiDB-lite"/>
    </source>
</evidence>
<sequence>MSCLNGKLKLNALHRRALLGRKALWSVDEELWVGTFAQKRTRRRQLHRRIETEASPAGRDEIFTGASMRIETTSSTRILVLWLVRFWARRGIGSMCTAGCAGLRQRRSPPARSVREMAIGKPISSSSHRERNGFSSSLIRH</sequence>
<dbReference type="EMBL" id="JAGKQM010002911">
    <property type="protein sequence ID" value="KAH0843397.1"/>
    <property type="molecule type" value="Genomic_DNA"/>
</dbReference>
<feature type="region of interest" description="Disordered" evidence="1">
    <location>
        <begin position="107"/>
        <end position="141"/>
    </location>
</feature>
<dbReference type="Proteomes" id="UP000824890">
    <property type="component" value="Unassembled WGS sequence"/>
</dbReference>
<comment type="caution">
    <text evidence="2">The sequence shown here is derived from an EMBL/GenBank/DDBJ whole genome shotgun (WGS) entry which is preliminary data.</text>
</comment>
<keyword evidence="3" id="KW-1185">Reference proteome</keyword>
<evidence type="ECO:0000313" key="2">
    <source>
        <dbReference type="EMBL" id="KAH0843397.1"/>
    </source>
</evidence>
<name>A0ABQ7WZY1_BRANA</name>
<protein>
    <submittedName>
        <fullName evidence="2">Uncharacterized protein</fullName>
    </submittedName>
</protein>